<name>A0AAV1I590_9CHLO</name>
<evidence type="ECO:0008006" key="3">
    <source>
        <dbReference type="Google" id="ProtNLM"/>
    </source>
</evidence>
<dbReference type="SUPFAM" id="SSF143410">
    <property type="entry name" value="DOPA-like"/>
    <property type="match status" value="1"/>
</dbReference>
<gene>
    <name evidence="1" type="ORF">CVIRNUC_005496</name>
</gene>
<reference evidence="1 2" key="1">
    <citation type="submission" date="2023-10" db="EMBL/GenBank/DDBJ databases">
        <authorList>
            <person name="Maclean D."/>
            <person name="Macfadyen A."/>
        </authorList>
    </citation>
    <scope>NUCLEOTIDE SEQUENCE [LARGE SCALE GENOMIC DNA]</scope>
</reference>
<dbReference type="InterPro" id="IPR014980">
    <property type="entry name" value="DOPA_dioxygen"/>
</dbReference>
<dbReference type="AlphaFoldDB" id="A0AAV1I590"/>
<protein>
    <recommendedName>
        <fullName evidence="3">DOPA 4,5-dioxygenase</fullName>
    </recommendedName>
</protein>
<dbReference type="Pfam" id="PF08883">
    <property type="entry name" value="DOPA_dioxygen"/>
    <property type="match status" value="1"/>
</dbReference>
<dbReference type="PANTHER" id="PTHR36423">
    <property type="entry name" value="AFR070WP"/>
    <property type="match status" value="1"/>
</dbReference>
<dbReference type="Gene3D" id="3.30.70.1240">
    <property type="entry name" value="DOPA-like domains"/>
    <property type="match status" value="1"/>
</dbReference>
<sequence length="200" mass="22356">MEDEVDCFFSILLDLDFQRQQASMGSKDSPFSLEAYDRYTEKQPDVDRKVYLWHMHAYSPDNDGNVLRQFQDMISARFGADANVRYGNLALKAAGPHPCAQLEFDFTRTVFADVISWAMFNRPDNLSVLIHPFDDHQAEAHSARAMWLGPPLDLKLEPVQGFDSMVARKVAEGATVNEVLCAFVSPGGRLANRRAAVAGA</sequence>
<organism evidence="1 2">
    <name type="scientific">Coccomyxa viridis</name>
    <dbReference type="NCBI Taxonomy" id="1274662"/>
    <lineage>
        <taxon>Eukaryota</taxon>
        <taxon>Viridiplantae</taxon>
        <taxon>Chlorophyta</taxon>
        <taxon>core chlorophytes</taxon>
        <taxon>Trebouxiophyceae</taxon>
        <taxon>Trebouxiophyceae incertae sedis</taxon>
        <taxon>Coccomyxaceae</taxon>
        <taxon>Coccomyxa</taxon>
    </lineage>
</organism>
<keyword evidence="2" id="KW-1185">Reference proteome</keyword>
<evidence type="ECO:0000313" key="2">
    <source>
        <dbReference type="Proteomes" id="UP001314263"/>
    </source>
</evidence>
<evidence type="ECO:0000313" key="1">
    <source>
        <dbReference type="EMBL" id="CAK0781885.1"/>
    </source>
</evidence>
<dbReference type="PANTHER" id="PTHR36423:SF2">
    <property type="entry name" value="AFR070WP"/>
    <property type="match status" value="1"/>
</dbReference>
<dbReference type="InterPro" id="IPR023389">
    <property type="entry name" value="DOPA-like_sf"/>
</dbReference>
<proteinExistence type="predicted"/>
<comment type="caution">
    <text evidence="1">The sequence shown here is derived from an EMBL/GenBank/DDBJ whole genome shotgun (WGS) entry which is preliminary data.</text>
</comment>
<accession>A0AAV1I590</accession>
<dbReference type="EMBL" id="CAUYUE010000006">
    <property type="protein sequence ID" value="CAK0781885.1"/>
    <property type="molecule type" value="Genomic_DNA"/>
</dbReference>
<dbReference type="Proteomes" id="UP001314263">
    <property type="component" value="Unassembled WGS sequence"/>
</dbReference>